<name>A0A5B7GBJ3_PORTR</name>
<evidence type="ECO:0000313" key="2">
    <source>
        <dbReference type="Proteomes" id="UP000324222"/>
    </source>
</evidence>
<protein>
    <submittedName>
        <fullName evidence="1">Uncharacterized protein</fullName>
    </submittedName>
</protein>
<proteinExistence type="predicted"/>
<dbReference type="EMBL" id="VSRR010012528">
    <property type="protein sequence ID" value="MPC54663.1"/>
    <property type="molecule type" value="Genomic_DNA"/>
</dbReference>
<dbReference type="Proteomes" id="UP000324222">
    <property type="component" value="Unassembled WGS sequence"/>
</dbReference>
<keyword evidence="2" id="KW-1185">Reference proteome</keyword>
<organism evidence="1 2">
    <name type="scientific">Portunus trituberculatus</name>
    <name type="common">Swimming crab</name>
    <name type="synonym">Neptunus trituberculatus</name>
    <dbReference type="NCBI Taxonomy" id="210409"/>
    <lineage>
        <taxon>Eukaryota</taxon>
        <taxon>Metazoa</taxon>
        <taxon>Ecdysozoa</taxon>
        <taxon>Arthropoda</taxon>
        <taxon>Crustacea</taxon>
        <taxon>Multicrustacea</taxon>
        <taxon>Malacostraca</taxon>
        <taxon>Eumalacostraca</taxon>
        <taxon>Eucarida</taxon>
        <taxon>Decapoda</taxon>
        <taxon>Pleocyemata</taxon>
        <taxon>Brachyura</taxon>
        <taxon>Eubrachyura</taxon>
        <taxon>Portunoidea</taxon>
        <taxon>Portunidae</taxon>
        <taxon>Portuninae</taxon>
        <taxon>Portunus</taxon>
    </lineage>
</organism>
<reference evidence="1 2" key="1">
    <citation type="submission" date="2019-05" db="EMBL/GenBank/DDBJ databases">
        <title>Another draft genome of Portunus trituberculatus and its Hox gene families provides insights of decapod evolution.</title>
        <authorList>
            <person name="Jeong J.-H."/>
            <person name="Song I."/>
            <person name="Kim S."/>
            <person name="Choi T."/>
            <person name="Kim D."/>
            <person name="Ryu S."/>
            <person name="Kim W."/>
        </authorList>
    </citation>
    <scope>NUCLEOTIDE SEQUENCE [LARGE SCALE GENOMIC DNA]</scope>
    <source>
        <tissue evidence="1">Muscle</tissue>
    </source>
</reference>
<accession>A0A5B7GBJ3</accession>
<evidence type="ECO:0000313" key="1">
    <source>
        <dbReference type="EMBL" id="MPC54663.1"/>
    </source>
</evidence>
<comment type="caution">
    <text evidence="1">The sequence shown here is derived from an EMBL/GenBank/DDBJ whole genome shotgun (WGS) entry which is preliminary data.</text>
</comment>
<dbReference type="AlphaFoldDB" id="A0A5B7GBJ3"/>
<gene>
    <name evidence="1" type="ORF">E2C01_048587</name>
</gene>
<sequence length="154" mass="17502">MGLIPSSPKHVSLPSATHSIPAQDKNNLIPWQKLYVHDSGGDSLTTQSHLVLDDAKDAPVPPASPREYFGNGSLHHVSNENQDLEIKFDKRHRVLLQGCKLHDARMTLPNIAWRLQHRVTLRGQVTFCLPPKVRRTVITLLRHHIRDNFTLQYS</sequence>